<accession>A0A4Y2EYB8</accession>
<protein>
    <submittedName>
        <fullName evidence="2">Uncharacterized protein</fullName>
    </submittedName>
</protein>
<keyword evidence="3" id="KW-1185">Reference proteome</keyword>
<feature type="non-terminal residue" evidence="2">
    <location>
        <position position="1"/>
    </location>
</feature>
<proteinExistence type="predicted"/>
<dbReference type="AlphaFoldDB" id="A0A4Y2EYB8"/>
<sequence length="47" mass="5299">TRFQNPDETSGGEKGFCQKYDPEDPYTETGFRLPTSKRKSKSDAGKI</sequence>
<organism evidence="2 3">
    <name type="scientific">Araneus ventricosus</name>
    <name type="common">Orbweaver spider</name>
    <name type="synonym">Epeira ventricosa</name>
    <dbReference type="NCBI Taxonomy" id="182803"/>
    <lineage>
        <taxon>Eukaryota</taxon>
        <taxon>Metazoa</taxon>
        <taxon>Ecdysozoa</taxon>
        <taxon>Arthropoda</taxon>
        <taxon>Chelicerata</taxon>
        <taxon>Arachnida</taxon>
        <taxon>Araneae</taxon>
        <taxon>Araneomorphae</taxon>
        <taxon>Entelegynae</taxon>
        <taxon>Araneoidea</taxon>
        <taxon>Araneidae</taxon>
        <taxon>Araneus</taxon>
    </lineage>
</organism>
<evidence type="ECO:0000313" key="3">
    <source>
        <dbReference type="Proteomes" id="UP000499080"/>
    </source>
</evidence>
<name>A0A4Y2EYB8_ARAVE</name>
<dbReference type="EMBL" id="BGPR01000754">
    <property type="protein sequence ID" value="GBM34240.1"/>
    <property type="molecule type" value="Genomic_DNA"/>
</dbReference>
<feature type="region of interest" description="Disordered" evidence="1">
    <location>
        <begin position="1"/>
        <end position="47"/>
    </location>
</feature>
<dbReference type="Proteomes" id="UP000499080">
    <property type="component" value="Unassembled WGS sequence"/>
</dbReference>
<comment type="caution">
    <text evidence="2">The sequence shown here is derived from an EMBL/GenBank/DDBJ whole genome shotgun (WGS) entry which is preliminary data.</text>
</comment>
<reference evidence="2 3" key="1">
    <citation type="journal article" date="2019" name="Sci. Rep.">
        <title>Orb-weaving spider Araneus ventricosus genome elucidates the spidroin gene catalogue.</title>
        <authorList>
            <person name="Kono N."/>
            <person name="Nakamura H."/>
            <person name="Ohtoshi R."/>
            <person name="Moran D.A.P."/>
            <person name="Shinohara A."/>
            <person name="Yoshida Y."/>
            <person name="Fujiwara M."/>
            <person name="Mori M."/>
            <person name="Tomita M."/>
            <person name="Arakawa K."/>
        </authorList>
    </citation>
    <scope>NUCLEOTIDE SEQUENCE [LARGE SCALE GENOMIC DNA]</scope>
</reference>
<gene>
    <name evidence="2" type="ORF">AVEN_60581-2_1</name>
</gene>
<evidence type="ECO:0000256" key="1">
    <source>
        <dbReference type="SAM" id="MobiDB-lite"/>
    </source>
</evidence>
<evidence type="ECO:0000313" key="2">
    <source>
        <dbReference type="EMBL" id="GBM34240.1"/>
    </source>
</evidence>